<dbReference type="InterPro" id="IPR003439">
    <property type="entry name" value="ABC_transporter-like_ATP-bd"/>
</dbReference>
<dbReference type="SUPFAM" id="SSF52540">
    <property type="entry name" value="P-loop containing nucleoside triphosphate hydrolases"/>
    <property type="match status" value="1"/>
</dbReference>
<evidence type="ECO:0000256" key="5">
    <source>
        <dbReference type="ARBA" id="ARBA00023136"/>
    </source>
</evidence>
<dbReference type="EMBL" id="CP049934">
    <property type="protein sequence ID" value="QIM15843.1"/>
    <property type="molecule type" value="Genomic_DNA"/>
</dbReference>
<keyword evidence="8" id="KW-1185">Reference proteome</keyword>
<evidence type="ECO:0000256" key="4">
    <source>
        <dbReference type="ARBA" id="ARBA00022475"/>
    </source>
</evidence>
<organism evidence="7 8">
    <name type="scientific">Leucobacter insecticola</name>
    <dbReference type="NCBI Taxonomy" id="2714934"/>
    <lineage>
        <taxon>Bacteria</taxon>
        <taxon>Bacillati</taxon>
        <taxon>Actinomycetota</taxon>
        <taxon>Actinomycetes</taxon>
        <taxon>Micrococcales</taxon>
        <taxon>Microbacteriaceae</taxon>
        <taxon>Leucobacter</taxon>
    </lineage>
</organism>
<accession>A0A6G8FHS4</accession>
<keyword evidence="4" id="KW-1003">Cell membrane</keyword>
<dbReference type="RefSeq" id="WP_166322308.1">
    <property type="nucleotide sequence ID" value="NZ_CP049934.1"/>
</dbReference>
<dbReference type="Pfam" id="PF00005">
    <property type="entry name" value="ABC_tran"/>
    <property type="match status" value="1"/>
</dbReference>
<protein>
    <submittedName>
        <fullName evidence="7">ATP-binding cassette domain-containing protein</fullName>
    </submittedName>
</protein>
<dbReference type="GO" id="GO:0016887">
    <property type="term" value="F:ATP hydrolysis activity"/>
    <property type="evidence" value="ECO:0007669"/>
    <property type="project" value="InterPro"/>
</dbReference>
<name>A0A6G8FHS4_9MICO</name>
<evidence type="ECO:0000256" key="3">
    <source>
        <dbReference type="ARBA" id="ARBA00022448"/>
    </source>
</evidence>
<dbReference type="AlphaFoldDB" id="A0A6G8FHS4"/>
<dbReference type="KEGG" id="lins:G7067_04510"/>
<evidence type="ECO:0000256" key="1">
    <source>
        <dbReference type="ARBA" id="ARBA00004370"/>
    </source>
</evidence>
<feature type="domain" description="ABC transporter" evidence="6">
    <location>
        <begin position="2"/>
        <end position="37"/>
    </location>
</feature>
<keyword evidence="5" id="KW-0472">Membrane</keyword>
<dbReference type="GO" id="GO:0005524">
    <property type="term" value="F:ATP binding"/>
    <property type="evidence" value="ECO:0007669"/>
    <property type="project" value="UniProtKB-KW"/>
</dbReference>
<dbReference type="PANTHER" id="PTHR43297:SF11">
    <property type="entry name" value="ATPASE COMPONENT OF ABC-TYPE TRANSPORT SYSTEM"/>
    <property type="match status" value="1"/>
</dbReference>
<dbReference type="Gene3D" id="3.40.50.300">
    <property type="entry name" value="P-loop containing nucleotide triphosphate hydrolases"/>
    <property type="match status" value="1"/>
</dbReference>
<gene>
    <name evidence="7" type="ORF">G7067_04510</name>
</gene>
<comment type="similarity">
    <text evidence="2">Belongs to the ABC transporter superfamily.</text>
</comment>
<keyword evidence="3" id="KW-0813">Transport</keyword>
<comment type="subcellular location">
    <subcellularLocation>
        <location evidence="1">Membrane</location>
    </subcellularLocation>
</comment>
<proteinExistence type="inferred from homology"/>
<dbReference type="PANTHER" id="PTHR43297">
    <property type="entry name" value="OLIGOPEPTIDE TRANSPORT ATP-BINDING PROTEIN APPD"/>
    <property type="match status" value="1"/>
</dbReference>
<evidence type="ECO:0000313" key="7">
    <source>
        <dbReference type="EMBL" id="QIM15843.1"/>
    </source>
</evidence>
<dbReference type="Proteomes" id="UP000501387">
    <property type="component" value="Chromosome"/>
</dbReference>
<dbReference type="GO" id="GO:0016020">
    <property type="term" value="C:membrane"/>
    <property type="evidence" value="ECO:0007669"/>
    <property type="project" value="UniProtKB-SubCell"/>
</dbReference>
<keyword evidence="7" id="KW-0067">ATP-binding</keyword>
<keyword evidence="7" id="KW-0547">Nucleotide-binding</keyword>
<evidence type="ECO:0000313" key="8">
    <source>
        <dbReference type="Proteomes" id="UP000501387"/>
    </source>
</evidence>
<sequence length="65" mass="6950">MSDIDVDIAPGEAVGIVGESGSGKSLTLRAVMGLMPRGVYVTAGRSALQDPWGWCFRIPSPHWIH</sequence>
<evidence type="ECO:0000259" key="6">
    <source>
        <dbReference type="Pfam" id="PF00005"/>
    </source>
</evidence>
<evidence type="ECO:0000256" key="2">
    <source>
        <dbReference type="ARBA" id="ARBA00005417"/>
    </source>
</evidence>
<reference evidence="7 8" key="1">
    <citation type="submission" date="2020-03" db="EMBL/GenBank/DDBJ databases">
        <title>Leucobacter sp. nov., isolated from beetles.</title>
        <authorList>
            <person name="Hyun D.-W."/>
            <person name="Bae J.-W."/>
        </authorList>
    </citation>
    <scope>NUCLEOTIDE SEQUENCE [LARGE SCALE GENOMIC DNA]</scope>
    <source>
        <strain evidence="7 8">HDW9B</strain>
    </source>
</reference>
<dbReference type="InterPro" id="IPR050388">
    <property type="entry name" value="ABC_Ni/Peptide_Import"/>
</dbReference>
<dbReference type="InterPro" id="IPR027417">
    <property type="entry name" value="P-loop_NTPase"/>
</dbReference>